<dbReference type="GO" id="GO:0032541">
    <property type="term" value="C:cortical endoplasmic reticulum"/>
    <property type="evidence" value="ECO:0007669"/>
    <property type="project" value="TreeGrafter"/>
</dbReference>
<gene>
    <name evidence="9" type="ORF">N0V93_008301</name>
</gene>
<evidence type="ECO:0000256" key="3">
    <source>
        <dbReference type="ARBA" id="ARBA00022989"/>
    </source>
</evidence>
<keyword evidence="2 6" id="KW-0812">Transmembrane</keyword>
<organism evidence="9 10">
    <name type="scientific">Gnomoniopsis smithogilvyi</name>
    <dbReference type="NCBI Taxonomy" id="1191159"/>
    <lineage>
        <taxon>Eukaryota</taxon>
        <taxon>Fungi</taxon>
        <taxon>Dikarya</taxon>
        <taxon>Ascomycota</taxon>
        <taxon>Pezizomycotina</taxon>
        <taxon>Sordariomycetes</taxon>
        <taxon>Sordariomycetidae</taxon>
        <taxon>Diaporthales</taxon>
        <taxon>Gnomoniaceae</taxon>
        <taxon>Gnomoniopsis</taxon>
    </lineage>
</organism>
<evidence type="ECO:0000256" key="6">
    <source>
        <dbReference type="SAM" id="Phobius"/>
    </source>
</evidence>
<evidence type="ECO:0000313" key="10">
    <source>
        <dbReference type="Proteomes" id="UP001140453"/>
    </source>
</evidence>
<dbReference type="GO" id="GO:0005254">
    <property type="term" value="F:chloride channel activity"/>
    <property type="evidence" value="ECO:0007669"/>
    <property type="project" value="TreeGrafter"/>
</dbReference>
<evidence type="ECO:0000313" key="9">
    <source>
        <dbReference type="EMBL" id="KAJ4387702.1"/>
    </source>
</evidence>
<keyword evidence="10" id="KW-1185">Reference proteome</keyword>
<evidence type="ECO:0000259" key="8">
    <source>
        <dbReference type="Pfam" id="PF20877"/>
    </source>
</evidence>
<feature type="region of interest" description="Disordered" evidence="5">
    <location>
        <begin position="692"/>
        <end position="721"/>
    </location>
</feature>
<evidence type="ECO:0000256" key="4">
    <source>
        <dbReference type="ARBA" id="ARBA00023136"/>
    </source>
</evidence>
<feature type="transmembrane region" description="Helical" evidence="6">
    <location>
        <begin position="382"/>
        <end position="403"/>
    </location>
</feature>
<dbReference type="InterPro" id="IPR049452">
    <property type="entry name" value="Anoctamin_TM"/>
</dbReference>
<dbReference type="PANTHER" id="PTHR12308">
    <property type="entry name" value="ANOCTAMIN"/>
    <property type="match status" value="1"/>
</dbReference>
<feature type="domain" description="Anoctamin transmembrane" evidence="7">
    <location>
        <begin position="185"/>
        <end position="665"/>
    </location>
</feature>
<evidence type="ECO:0000256" key="2">
    <source>
        <dbReference type="ARBA" id="ARBA00022692"/>
    </source>
</evidence>
<evidence type="ECO:0000256" key="5">
    <source>
        <dbReference type="SAM" id="MobiDB-lite"/>
    </source>
</evidence>
<dbReference type="InterPro" id="IPR007632">
    <property type="entry name" value="Anoctamin"/>
</dbReference>
<keyword evidence="3 6" id="KW-1133">Transmembrane helix</keyword>
<dbReference type="Pfam" id="PF04547">
    <property type="entry name" value="Anoctamin"/>
    <property type="match status" value="1"/>
</dbReference>
<feature type="transmembrane region" description="Helical" evidence="6">
    <location>
        <begin position="582"/>
        <end position="607"/>
    </location>
</feature>
<protein>
    <recommendedName>
        <fullName evidence="11">Plasma membrane channel protein</fullName>
    </recommendedName>
</protein>
<reference evidence="9" key="1">
    <citation type="submission" date="2022-10" db="EMBL/GenBank/DDBJ databases">
        <title>Tapping the CABI collections for fungal endophytes: first genome assemblies for Collariella, Neodidymelliopsis, Ascochyta clinopodiicola, Didymella pomorum, Didymosphaeria variabile, Neocosmospora piperis and Neocucurbitaria cava.</title>
        <authorList>
            <person name="Hill R."/>
        </authorList>
    </citation>
    <scope>NUCLEOTIDE SEQUENCE</scope>
    <source>
        <strain evidence="9">IMI 355082</strain>
    </source>
</reference>
<dbReference type="GO" id="GO:0016020">
    <property type="term" value="C:membrane"/>
    <property type="evidence" value="ECO:0007669"/>
    <property type="project" value="UniProtKB-SubCell"/>
</dbReference>
<feature type="transmembrane region" description="Helical" evidence="6">
    <location>
        <begin position="535"/>
        <end position="558"/>
    </location>
</feature>
<feature type="transmembrane region" description="Helical" evidence="6">
    <location>
        <begin position="226"/>
        <end position="243"/>
    </location>
</feature>
<feature type="transmembrane region" description="Helical" evidence="6">
    <location>
        <begin position="193"/>
        <end position="220"/>
    </location>
</feature>
<evidence type="ECO:0000256" key="1">
    <source>
        <dbReference type="ARBA" id="ARBA00004141"/>
    </source>
</evidence>
<dbReference type="AlphaFoldDB" id="A0A9W8YQ20"/>
<name>A0A9W8YQ20_9PEZI</name>
<feature type="transmembrane region" description="Helical" evidence="6">
    <location>
        <begin position="627"/>
        <end position="652"/>
    </location>
</feature>
<dbReference type="Pfam" id="PF20877">
    <property type="entry name" value="Anoctamin_N"/>
    <property type="match status" value="1"/>
</dbReference>
<dbReference type="Proteomes" id="UP001140453">
    <property type="component" value="Unassembled WGS sequence"/>
</dbReference>
<dbReference type="PANTHER" id="PTHR12308:SF77">
    <property type="entry name" value="MEMBRANE STRESS RESPONSE PROTEIN (IST2), PUTATIVE (AFU_ORTHOLOGUE AFUA_4G03330)-RELATED"/>
    <property type="match status" value="1"/>
</dbReference>
<dbReference type="InterPro" id="IPR049456">
    <property type="entry name" value="Anoctamin_N_fung"/>
</dbReference>
<comment type="caution">
    <text evidence="9">The sequence shown here is derived from an EMBL/GenBank/DDBJ whole genome shotgun (WGS) entry which is preliminary data.</text>
</comment>
<evidence type="ECO:0008006" key="11">
    <source>
        <dbReference type="Google" id="ProtNLM"/>
    </source>
</evidence>
<evidence type="ECO:0000259" key="7">
    <source>
        <dbReference type="Pfam" id="PF04547"/>
    </source>
</evidence>
<accession>A0A9W8YQ20</accession>
<proteinExistence type="predicted"/>
<comment type="subcellular location">
    <subcellularLocation>
        <location evidence="1">Membrane</location>
        <topology evidence="1">Multi-pass membrane protein</topology>
    </subcellularLocation>
</comment>
<dbReference type="EMBL" id="JAPEVB010000005">
    <property type="protein sequence ID" value="KAJ4387702.1"/>
    <property type="molecule type" value="Genomic_DNA"/>
</dbReference>
<feature type="transmembrane region" description="Helical" evidence="6">
    <location>
        <begin position="297"/>
        <end position="317"/>
    </location>
</feature>
<keyword evidence="4 6" id="KW-0472">Membrane</keyword>
<dbReference type="OrthoDB" id="296386at2759"/>
<sequence length="743" mass="83657">MDTVEPRGLEKQATFPLHSSGRYHDKYVVHYDFSEIDSHTAVEEFKHLLEDLHGAGLETQVRAGHDQSVLVFVRAPKELLDATVYKSRVKDWLWAITPTQPTTGGQDGGGGGHELPGAFESEYILSLYHLVNWSKDLGGAGITPGYGKWENVKSIFPIHNQAANRRLLLHLSKRLLLRKEDLDQIRDLFGSKVAFYFAFMQTYFLFLFFPAVTGVLAWLFLPKYSLAYAIVTLLGCTVFLEYWKMQQADLGMRWNVKGVGSLKVNRPRFRYEKTVVDAAGRTKHYFPKWKSLLRQTVQVPFFGVALLVLGSIIALVFTLETLISEAYEGPYKSYLEYLPTVMLAICLPYINTFLEDVTEGLAEFENHRTQDNFDISLTQKRFVLAFIANYLPILLTAFVYIPLGDTVVPQIRHLLRNTIGHDAHLDDHFSPDPDRLRNEVIALTVTGQLSDMFEEMALPLIKLKLRTWWRTYQTNRRLHANHVTDTTKIIAEAQDSSSKSSGSGDGAALVGSVRQQATLEVYNVQDDISEMVIQFGYLALFSPVWPLVSVGFLINNWIELRSDFLKLCTQHQRPHPIRTEGIGPWVAALDVLTWLGSISTAAIVHLFGSNDDGGSGAVAVVGYGGDWMRLLVTVFVSEHLYLLMRVAVGALLRRIGSEQVRREKATTFAFRKKYLDELEVQSKVREALYGAHHTERASPQGGDGNDEDGFWHKGGQGGDSREVGLALIRGLKADQEADESKRD</sequence>
<feature type="domain" description="Anoctamin alpha-beta plait" evidence="8">
    <location>
        <begin position="25"/>
        <end position="152"/>
    </location>
</feature>